<gene>
    <name evidence="1" type="ordered locus">Bcen_5096</name>
</gene>
<dbReference type="EMBL" id="CP000379">
    <property type="protein sequence ID" value="ABF79970.1"/>
    <property type="molecule type" value="Genomic_DNA"/>
</dbReference>
<evidence type="ECO:0000313" key="1">
    <source>
        <dbReference type="EMBL" id="ABF79970.1"/>
    </source>
</evidence>
<sequence>MNRKDLLKWIRCDGSGVIEQFLPYDARAEMDGVILDRRHEIDEDAFLMFFSIRALLRKGGMASCESDQEAGQIMALLKL</sequence>
<name>A0A0H2XY47_BURO1</name>
<dbReference type="HOGENOM" id="CLU_2599337_0_0_4"/>
<proteinExistence type="predicted"/>
<reference evidence="1" key="1">
    <citation type="submission" date="2006-05" db="EMBL/GenBank/DDBJ databases">
        <title>Complete sequence of chromosome 2 of Burkholderia cenocepacia AU 1054.</title>
        <authorList>
            <consortium name="US DOE Joint Genome Institute"/>
            <person name="Copeland A."/>
            <person name="Lucas S."/>
            <person name="Lapidus A."/>
            <person name="Barry K."/>
            <person name="Detter J.C."/>
            <person name="Glavina del Rio T."/>
            <person name="Hammon N."/>
            <person name="Israni S."/>
            <person name="Dalin E."/>
            <person name="Tice H."/>
            <person name="Pitluck S."/>
            <person name="Chain P."/>
            <person name="Malfatti S."/>
            <person name="Shin M."/>
            <person name="Vergez L."/>
            <person name="Schmutz J."/>
            <person name="Larimer F."/>
            <person name="Land M."/>
            <person name="Hauser L."/>
            <person name="Kyrpides N."/>
            <person name="Lykidis A."/>
            <person name="LiPuma J.J."/>
            <person name="Konstantinidis K."/>
            <person name="Tiedje J.M."/>
            <person name="Richardson P."/>
        </authorList>
    </citation>
    <scope>NUCLEOTIDE SEQUENCE [LARGE SCALE GENOMIC DNA]</scope>
    <source>
        <strain evidence="1">AU 1054</strain>
    </source>
</reference>
<accession>A0A0H2XY47</accession>
<dbReference type="AlphaFoldDB" id="A0A0H2XY47"/>
<protein>
    <submittedName>
        <fullName evidence="1">Uncharacterized protein</fullName>
    </submittedName>
</protein>
<organism evidence="1">
    <name type="scientific">Burkholderia orbicola (strain AU 1054)</name>
    <dbReference type="NCBI Taxonomy" id="331271"/>
    <lineage>
        <taxon>Bacteria</taxon>
        <taxon>Pseudomonadati</taxon>
        <taxon>Pseudomonadota</taxon>
        <taxon>Betaproteobacteria</taxon>
        <taxon>Burkholderiales</taxon>
        <taxon>Burkholderiaceae</taxon>
        <taxon>Burkholderia</taxon>
        <taxon>Burkholderia cepacia complex</taxon>
        <taxon>Burkholderia orbicola</taxon>
    </lineage>
</organism>